<keyword evidence="5" id="KW-1185">Reference proteome</keyword>
<dbReference type="Pfam" id="PF20209">
    <property type="entry name" value="DUF6570"/>
    <property type="match status" value="1"/>
</dbReference>
<evidence type="ECO:0000313" key="5">
    <source>
        <dbReference type="Proteomes" id="UP000604046"/>
    </source>
</evidence>
<dbReference type="Proteomes" id="UP000604046">
    <property type="component" value="Unassembled WGS sequence"/>
</dbReference>
<proteinExistence type="predicted"/>
<dbReference type="InterPro" id="IPR046700">
    <property type="entry name" value="DUF6570"/>
</dbReference>
<evidence type="ECO:0000259" key="3">
    <source>
        <dbReference type="Pfam" id="PF20209"/>
    </source>
</evidence>
<sequence>MGKLSAKKVSASGREPSDSAAKVISQAEDAGERHSKILSDLRKFRALHKCLPARNGTLAREDTLARGISMLRKSWPSLDAEVRESLTCEFADVLDGVLSSSRRDLAVLSALEEGAAFHLQHGRHARRGREAAVHGEDALARRLQRAVACLDSFPELAIAHAAFLESWRAADVFLDAAKAAFEEGAAFHLQHGRHARRGREAAVHGEDALAQRLQRAVACLAKAALEEGAAFHLQHGRHVRRGREAAVHGEDALARRLQRAVACLDSFPELAIAHAAFLESWHAADACVEMSVGAAKAALEEGAAFHLQHGRHARRGREAAVHGEDALAQRLQRAVACLDSFPELAIAHAAFLESWLLARSRRYSGRSKSRFRGAPPFICSMADMPAVDGKRLSMARKVPLFICSMADMPAVDGKRRSMARDHRGACVELVVGIVRGSVAVDVQRELGVLPMDDATRHAAQAMLEESGWLSWDPTSTFRAAVSDFCKANARLPEITSSDKMERDLAQGLNLVRRLRFKARVARRKGRVMDYRACLMDSVLDAWEKSTTSHVFLWWPKHEVWFQETEALRVDTGELPKFGKNSNHAVLARNLRRVQQRRFAGGRFGVRAGEIALWEKRFPGIWRLCSTSLPRLPMCSGMFACELCDFQTDGRDEIALRMKVLSRIQAAASLIDPCVRRLEPCAVCARGMWLERLKRLKLFTRPSEKKVGDESTGNGDLLVEESVPEQEVARDESDAEAEEPDMASASRGLAIQKDLVAAVHENTFDYKRYLLRWPLLPKCELKCSCVQHPYGKYADGSPWLWLLNRTSVPYILTSAPEEKQCGMRANTVAFPQAKMKELVTARLPPTSEEAVPYLADTLSIALVGADLDHAQWAEIPRDVYMAAARYLTQHNAAYQTLEISEEVAQERFVELHKAVKAQASVLAAAEAVPAKLPGPADVPEDVRGENIAEAVVSEDADGDCVQQSPDDDVEEGEDEASPSFNCAVADVSSADLDVERSCKELAAKIIMLMERRSQTGLGMDAEVESLRGAVASMSQADLQQKLDGLVQAMDEVEGRIAPSNDGDSSKKRVHVVYTGSEPLSMYHADYWQNCFPELFPYSHGVFGLRRVTPMTFREWGSYLLERVELEYDVGGDGAVPIEAGTGYQPPSIARWRGDFNFIAVVSDSWKRMKLIRSASAYVRRRSFKQSLKTILDCTYEKLSEALKVLVERANMVDVFQSSHVHADVKNALTDLHHFSNQVVGSDGARQQLRHEQNGAMLLRGGIDGFLTPNVADVRNPLMVVLHGGCVKHPRGGLTAEGDSEKYVVSLLDEEPTMPSAKEMLRMVSQNPIAQAQFFIVSMQLFLEHVLCVMPFDHQLRANGARAGVTWPDGAAAAFLGGSFPAVFQLHGPIEEQARLSLHPHIVLHFVNRASRRWIKEILRRETAEARARLAAWQEATLRAVESIMSSCASLLPLQLRDGPIPSDSDRFDGEVEEAYGEQAKDVRSDDVVRRPLVPVVNAYVDGHIARAPAPAEGSKPKVREIPLTGAVMSRLPRYRVLPRAMGACQCRLCQEKMMSWRTWAAWKRMLKSFGIFLQLMHVPCVLWLAICTSIKAPVSSTRQRAAGESLNTVGSISRISSCCLSRTRKPDERNCGSCCSHRQRADSAYVARRFCSGAEESHRSER</sequence>
<evidence type="ECO:0000256" key="1">
    <source>
        <dbReference type="SAM" id="MobiDB-lite"/>
    </source>
</evidence>
<reference evidence="4" key="1">
    <citation type="submission" date="2021-02" db="EMBL/GenBank/DDBJ databases">
        <authorList>
            <person name="Dougan E. K."/>
            <person name="Rhodes N."/>
            <person name="Thang M."/>
            <person name="Chan C."/>
        </authorList>
    </citation>
    <scope>NUCLEOTIDE SEQUENCE</scope>
</reference>
<comment type="caution">
    <text evidence="4">The sequence shown here is derived from an EMBL/GenBank/DDBJ whole genome shotgun (WGS) entry which is preliminary data.</text>
</comment>
<feature type="region of interest" description="Disordered" evidence="1">
    <location>
        <begin position="953"/>
        <end position="976"/>
    </location>
</feature>
<feature type="region of interest" description="Disordered" evidence="1">
    <location>
        <begin position="704"/>
        <end position="742"/>
    </location>
</feature>
<evidence type="ECO:0000313" key="4">
    <source>
        <dbReference type="EMBL" id="CAE7436049.1"/>
    </source>
</evidence>
<evidence type="ECO:0000259" key="2">
    <source>
        <dbReference type="Pfam" id="PF14214"/>
    </source>
</evidence>
<gene>
    <name evidence="4" type="ORF">SNAT2548_LOCUS23690</name>
</gene>
<accession>A0A812RFS4</accession>
<protein>
    <submittedName>
        <fullName evidence="4">Uncharacterized protein</fullName>
    </submittedName>
</protein>
<name>A0A812RFS4_9DINO</name>
<feature type="domain" description="Helitron helicase-like" evidence="2">
    <location>
        <begin position="1188"/>
        <end position="1402"/>
    </location>
</feature>
<feature type="domain" description="DUF6570" evidence="3">
    <location>
        <begin position="815"/>
        <end position="902"/>
    </location>
</feature>
<organism evidence="4 5">
    <name type="scientific">Symbiodinium natans</name>
    <dbReference type="NCBI Taxonomy" id="878477"/>
    <lineage>
        <taxon>Eukaryota</taxon>
        <taxon>Sar</taxon>
        <taxon>Alveolata</taxon>
        <taxon>Dinophyceae</taxon>
        <taxon>Suessiales</taxon>
        <taxon>Symbiodiniaceae</taxon>
        <taxon>Symbiodinium</taxon>
    </lineage>
</organism>
<feature type="region of interest" description="Disordered" evidence="1">
    <location>
        <begin position="1"/>
        <end position="26"/>
    </location>
</feature>
<dbReference type="EMBL" id="CAJNDS010002330">
    <property type="protein sequence ID" value="CAE7436049.1"/>
    <property type="molecule type" value="Genomic_DNA"/>
</dbReference>
<feature type="compositionally biased region" description="Acidic residues" evidence="1">
    <location>
        <begin position="964"/>
        <end position="975"/>
    </location>
</feature>
<dbReference type="OrthoDB" id="432234at2759"/>
<dbReference type="Pfam" id="PF14214">
    <property type="entry name" value="Helitron_like_N"/>
    <property type="match status" value="1"/>
</dbReference>
<dbReference type="InterPro" id="IPR025476">
    <property type="entry name" value="Helitron_helicase-like"/>
</dbReference>